<dbReference type="GeneID" id="67483475"/>
<dbReference type="RefSeq" id="WP_077978232.1">
    <property type="nucleotide sequence ID" value="NZ_JAAXQT010000001.1"/>
</dbReference>
<accession>A0ABR6G084</accession>
<gene>
    <name evidence="3" type="ORF">FHS25_000107</name>
</gene>
<dbReference type="InterPro" id="IPR012429">
    <property type="entry name" value="HGSNAT_cat"/>
</dbReference>
<feature type="transmembrane region" description="Helical" evidence="1">
    <location>
        <begin position="21"/>
        <end position="38"/>
    </location>
</feature>
<protein>
    <submittedName>
        <fullName evidence="3">Membrane protein</fullName>
    </submittedName>
</protein>
<evidence type="ECO:0000256" key="1">
    <source>
        <dbReference type="SAM" id="Phobius"/>
    </source>
</evidence>
<reference evidence="3 4" key="1">
    <citation type="submission" date="2020-08" db="EMBL/GenBank/DDBJ databases">
        <title>Genomic Encyclopedia of Type Strains, Phase III (KMG-III): the genomes of soil and plant-associated and newly described type strains.</title>
        <authorList>
            <person name="Whitman W."/>
        </authorList>
    </citation>
    <scope>NUCLEOTIDE SEQUENCE [LARGE SCALE GENOMIC DNA]</scope>
    <source>
        <strain evidence="3 4">CECT 8280</strain>
    </source>
</reference>
<feature type="transmembrane region" description="Helical" evidence="1">
    <location>
        <begin position="58"/>
        <end position="77"/>
    </location>
</feature>
<keyword evidence="1" id="KW-0812">Transmembrane</keyword>
<dbReference type="Pfam" id="PF07786">
    <property type="entry name" value="HGSNAT_cat"/>
    <property type="match status" value="1"/>
</dbReference>
<proteinExistence type="predicted"/>
<evidence type="ECO:0000259" key="2">
    <source>
        <dbReference type="Pfam" id="PF07786"/>
    </source>
</evidence>
<feature type="transmembrane region" description="Helical" evidence="1">
    <location>
        <begin position="89"/>
        <end position="108"/>
    </location>
</feature>
<dbReference type="Proteomes" id="UP000542811">
    <property type="component" value="Unassembled WGS sequence"/>
</dbReference>
<evidence type="ECO:0000313" key="4">
    <source>
        <dbReference type="Proteomes" id="UP000542811"/>
    </source>
</evidence>
<feature type="transmembrane region" description="Helical" evidence="1">
    <location>
        <begin position="138"/>
        <end position="154"/>
    </location>
</feature>
<sequence>MTLPASKADAAARLPRIGLLDTARGVALIAMASYHFSWDMEFMGYLAPGTAETGWLKIYARAIATTFLFIVGISLVLSSTPEIRWPSFWKRFGMIAAAAAVISIATRIAMPNEWIYFGILHCIAVLTLVGVVFLRLPLAVTLIATLVLFAAWITDNFGPPGLLRSSFFDPRYLAWIGLAVTPERSNDYVPLFPWATPFFTGLSIASIAIRTKLPHGLAAVGTGSWWPARLGRHSLAFYLIHQPVLIGIAYGISLVVPPQAPDPVATYLRQCNASCLMQQGEALCHSFCQCTLGKLQAQALFTPLQEGAIDIENDERVQAIASECSGESEPAPAPLPQQ</sequence>
<evidence type="ECO:0000313" key="3">
    <source>
        <dbReference type="EMBL" id="MBB3159675.1"/>
    </source>
</evidence>
<keyword evidence="1" id="KW-0472">Membrane</keyword>
<keyword evidence="4" id="KW-1185">Reference proteome</keyword>
<comment type="caution">
    <text evidence="3">The sequence shown here is derived from an EMBL/GenBank/DDBJ whole genome shotgun (WGS) entry which is preliminary data.</text>
</comment>
<feature type="transmembrane region" description="Helical" evidence="1">
    <location>
        <begin position="114"/>
        <end position="133"/>
    </location>
</feature>
<keyword evidence="1" id="KW-1133">Transmembrane helix</keyword>
<feature type="domain" description="Heparan-alpha-glucosaminide N-acetyltransferase catalytic" evidence="2">
    <location>
        <begin position="16"/>
        <end position="243"/>
    </location>
</feature>
<dbReference type="EMBL" id="JACHXX010000001">
    <property type="protein sequence ID" value="MBB3159675.1"/>
    <property type="molecule type" value="Genomic_DNA"/>
</dbReference>
<name>A0ABR6G084_9HYPH</name>
<organism evidence="3 4">
    <name type="scientific">Rhizobium laguerreae</name>
    <dbReference type="NCBI Taxonomy" id="1076926"/>
    <lineage>
        <taxon>Bacteria</taxon>
        <taxon>Pseudomonadati</taxon>
        <taxon>Pseudomonadota</taxon>
        <taxon>Alphaproteobacteria</taxon>
        <taxon>Hyphomicrobiales</taxon>
        <taxon>Rhizobiaceae</taxon>
        <taxon>Rhizobium/Agrobacterium group</taxon>
        <taxon>Rhizobium</taxon>
    </lineage>
</organism>